<dbReference type="GO" id="GO:0042274">
    <property type="term" value="P:ribosomal small subunit biogenesis"/>
    <property type="evidence" value="ECO:0007669"/>
    <property type="project" value="TreeGrafter"/>
</dbReference>
<dbReference type="Pfam" id="PF02847">
    <property type="entry name" value="MA3"/>
    <property type="match status" value="1"/>
</dbReference>
<dbReference type="Pfam" id="PF02854">
    <property type="entry name" value="MIF4G"/>
    <property type="match status" value="1"/>
</dbReference>
<dbReference type="Gene3D" id="1.25.40.180">
    <property type="match status" value="1"/>
</dbReference>
<feature type="compositionally biased region" description="Basic residues" evidence="4">
    <location>
        <begin position="73"/>
        <end position="82"/>
    </location>
</feature>
<dbReference type="WBParaSite" id="PgR055_g044_t02">
    <property type="protein sequence ID" value="PgR055_g044_t02"/>
    <property type="gene ID" value="PgR055_g044"/>
</dbReference>
<dbReference type="GO" id="GO:0003723">
    <property type="term" value="F:RNA binding"/>
    <property type="evidence" value="ECO:0007669"/>
    <property type="project" value="InterPro"/>
</dbReference>
<proteinExistence type="inferred from homology"/>
<comment type="similarity">
    <text evidence="2">Belongs to the CWC22 family.</text>
</comment>
<dbReference type="SUPFAM" id="SSF48371">
    <property type="entry name" value="ARM repeat"/>
    <property type="match status" value="1"/>
</dbReference>
<evidence type="ECO:0000256" key="3">
    <source>
        <dbReference type="ARBA" id="ARBA00023242"/>
    </source>
</evidence>
<dbReference type="WBParaSite" id="PgR055_g044_t05">
    <property type="protein sequence ID" value="PgR055_g044_t05"/>
    <property type="gene ID" value="PgR055_g044"/>
</dbReference>
<feature type="domain" description="MI" evidence="5">
    <location>
        <begin position="584"/>
        <end position="700"/>
    </location>
</feature>
<dbReference type="InterPro" id="IPR003890">
    <property type="entry name" value="MIF4G-like_typ-3"/>
</dbReference>
<dbReference type="InterPro" id="IPR050781">
    <property type="entry name" value="CWC22_splicing_factor"/>
</dbReference>
<name>A0A915BRW7_PARUN</name>
<keyword evidence="3" id="KW-0539">Nucleus</keyword>
<reference evidence="7 8" key="1">
    <citation type="submission" date="2022-11" db="UniProtKB">
        <authorList>
            <consortium name="WormBaseParasite"/>
        </authorList>
    </citation>
    <scope>IDENTIFICATION</scope>
</reference>
<evidence type="ECO:0000313" key="8">
    <source>
        <dbReference type="WBParaSite" id="PgR055_g044_t05"/>
    </source>
</evidence>
<dbReference type="AlphaFoldDB" id="A0A915BRW7"/>
<keyword evidence="6" id="KW-1185">Reference proteome</keyword>
<evidence type="ECO:0000313" key="6">
    <source>
        <dbReference type="Proteomes" id="UP000887569"/>
    </source>
</evidence>
<accession>A0A915BRW7</accession>
<sequence>MGIGANVLSITCKRREARRERKKLKKLQKAAYATHKKVEDVVAISFSQGINESNQVDVNKHPLRRAINDGKEGKKRRRRKRTTSASRLEKRRKDEVKRSIEEDEAEIKRYATLLGYKKRKSTKIPQVFRAEGLDYLLELCDPVKDREDLAEESEQSQSDVEEFDEEHMAAEEIDLNEDTCNSDADVRVKQKVRRVSFADTPQVYPQENESEVSANKSALKCDGKKGLKRRNVQGSKEDCSDESCGIKEDIYGRLVDRKTGEIVSKGANAEQRLLDLKMGSCSDRNEERKKLEKNLRGIINRLNENTIVSSVKSVGDMFASYAHNDVKEVLFDALYKSAAVGYRLPDRILIEYALFIALLHSTVSVEISSYFVENFILRFVGVISSPPDDKSLENISVLLAEIYNFKVIKASMVKEILHRLEVVISDKLLECSKLILSYSGAVMKSRDSDVLQKCVSDIHIQLSRIPKERHQEQHLRFLVEEFMAIKNANIRKWTDAVDRTLLDHYISIFRGLTKKVGKETELGMSVDDIEHIAERGRWWLVGSAWQPAMSANTASPSICVQQENTSKFDHSLLTLARKARMNTTLRRNIFCTLLSSQDEVDAFERLMRLSLKGQQEREIIHICVHCALREPSYNPFYAAVLKHFCAFHKRFKLTMQYALWDRIRELNKLQTWQRPLLAAVIADLILNKSIGITVLKVIEFGTIDPLTTHFLRRLLTNILTRASEATLAEIFGSIVSSAKHKLFSQGLQLFVDLALRKDRKGVKQTLLLSRLDFLDSLWCNEHL</sequence>
<dbReference type="SMART" id="SM00543">
    <property type="entry name" value="MIF4G"/>
    <property type="match status" value="1"/>
</dbReference>
<evidence type="ECO:0000256" key="4">
    <source>
        <dbReference type="SAM" id="MobiDB-lite"/>
    </source>
</evidence>
<dbReference type="PANTHER" id="PTHR18034">
    <property type="entry name" value="CELL CYCLE CONTROL PROTEIN CWF22-RELATED"/>
    <property type="match status" value="1"/>
</dbReference>
<evidence type="ECO:0000259" key="5">
    <source>
        <dbReference type="PROSITE" id="PS51366"/>
    </source>
</evidence>
<organism evidence="6 8">
    <name type="scientific">Parascaris univalens</name>
    <name type="common">Nematode worm</name>
    <dbReference type="NCBI Taxonomy" id="6257"/>
    <lineage>
        <taxon>Eukaryota</taxon>
        <taxon>Metazoa</taxon>
        <taxon>Ecdysozoa</taxon>
        <taxon>Nematoda</taxon>
        <taxon>Chromadorea</taxon>
        <taxon>Rhabditida</taxon>
        <taxon>Spirurina</taxon>
        <taxon>Ascaridomorpha</taxon>
        <taxon>Ascaridoidea</taxon>
        <taxon>Ascarididae</taxon>
        <taxon>Parascaris</taxon>
    </lineage>
</organism>
<feature type="compositionally biased region" description="Basic and acidic residues" evidence="4">
    <location>
        <begin position="87"/>
        <end position="97"/>
    </location>
</feature>
<comment type="subcellular location">
    <subcellularLocation>
        <location evidence="1">Nucleus</location>
        <location evidence="1">Nucleolus</location>
    </subcellularLocation>
</comment>
<dbReference type="PROSITE" id="PS51366">
    <property type="entry name" value="MI"/>
    <property type="match status" value="1"/>
</dbReference>
<protein>
    <submittedName>
        <fullName evidence="7 8">MI domain-containing protein</fullName>
    </submittedName>
</protein>
<dbReference type="Proteomes" id="UP000887569">
    <property type="component" value="Unplaced"/>
</dbReference>
<evidence type="ECO:0000256" key="1">
    <source>
        <dbReference type="ARBA" id="ARBA00004604"/>
    </source>
</evidence>
<feature type="region of interest" description="Disordered" evidence="4">
    <location>
        <begin position="59"/>
        <end position="97"/>
    </location>
</feature>
<evidence type="ECO:0000256" key="2">
    <source>
        <dbReference type="ARBA" id="ARBA00006856"/>
    </source>
</evidence>
<dbReference type="PANTHER" id="PTHR18034:SF4">
    <property type="entry name" value="NUCLEOLAR MIF4G DOMAIN-CONTAINING PROTEIN 1"/>
    <property type="match status" value="1"/>
</dbReference>
<evidence type="ECO:0000313" key="7">
    <source>
        <dbReference type="WBParaSite" id="PgR055_g044_t02"/>
    </source>
</evidence>
<dbReference type="InterPro" id="IPR003891">
    <property type="entry name" value="Initiation_fac_eIF4g_MI"/>
</dbReference>
<dbReference type="InterPro" id="IPR016024">
    <property type="entry name" value="ARM-type_fold"/>
</dbReference>
<dbReference type="SMART" id="SM00544">
    <property type="entry name" value="MA3"/>
    <property type="match status" value="1"/>
</dbReference>
<dbReference type="GO" id="GO:0005730">
    <property type="term" value="C:nucleolus"/>
    <property type="evidence" value="ECO:0007669"/>
    <property type="project" value="UniProtKB-SubCell"/>
</dbReference>